<accession>A0AAD9VD12</accession>
<comment type="caution">
    <text evidence="2">The sequence shown here is derived from an EMBL/GenBank/DDBJ whole genome shotgun (WGS) entry which is preliminary data.</text>
</comment>
<feature type="chain" id="PRO_5041949435" evidence="1">
    <location>
        <begin position="24"/>
        <end position="85"/>
    </location>
</feature>
<keyword evidence="3" id="KW-1185">Reference proteome</keyword>
<dbReference type="AlphaFoldDB" id="A0AAD9VD12"/>
<keyword evidence="1" id="KW-0732">Signal</keyword>
<protein>
    <submittedName>
        <fullName evidence="2">Uncharacterized protein</fullName>
    </submittedName>
</protein>
<evidence type="ECO:0000256" key="1">
    <source>
        <dbReference type="SAM" id="SignalP"/>
    </source>
</evidence>
<feature type="signal peptide" evidence="1">
    <location>
        <begin position="1"/>
        <end position="23"/>
    </location>
</feature>
<organism evidence="2 3">
    <name type="scientific">Acropora cervicornis</name>
    <name type="common">Staghorn coral</name>
    <dbReference type="NCBI Taxonomy" id="6130"/>
    <lineage>
        <taxon>Eukaryota</taxon>
        <taxon>Metazoa</taxon>
        <taxon>Cnidaria</taxon>
        <taxon>Anthozoa</taxon>
        <taxon>Hexacorallia</taxon>
        <taxon>Scleractinia</taxon>
        <taxon>Astrocoeniina</taxon>
        <taxon>Acroporidae</taxon>
        <taxon>Acropora</taxon>
    </lineage>
</organism>
<evidence type="ECO:0000313" key="3">
    <source>
        <dbReference type="Proteomes" id="UP001249851"/>
    </source>
</evidence>
<name>A0AAD9VD12_ACRCE</name>
<dbReference type="EMBL" id="JARQWQ010000009">
    <property type="protein sequence ID" value="KAK2569537.1"/>
    <property type="molecule type" value="Genomic_DNA"/>
</dbReference>
<proteinExistence type="predicted"/>
<reference evidence="2" key="2">
    <citation type="journal article" date="2023" name="Science">
        <title>Genomic signatures of disease resistance in endangered staghorn corals.</title>
        <authorList>
            <person name="Vollmer S.V."/>
            <person name="Selwyn J.D."/>
            <person name="Despard B.A."/>
            <person name="Roesel C.L."/>
        </authorList>
    </citation>
    <scope>NUCLEOTIDE SEQUENCE</scope>
    <source>
        <strain evidence="2">K2</strain>
    </source>
</reference>
<evidence type="ECO:0000313" key="2">
    <source>
        <dbReference type="EMBL" id="KAK2569537.1"/>
    </source>
</evidence>
<reference evidence="2" key="1">
    <citation type="journal article" date="2023" name="G3 (Bethesda)">
        <title>Whole genome assembly and annotation of the endangered Caribbean coral Acropora cervicornis.</title>
        <authorList>
            <person name="Selwyn J.D."/>
            <person name="Vollmer S.V."/>
        </authorList>
    </citation>
    <scope>NUCLEOTIDE SEQUENCE</scope>
    <source>
        <strain evidence="2">K2</strain>
    </source>
</reference>
<dbReference type="Proteomes" id="UP001249851">
    <property type="component" value="Unassembled WGS sequence"/>
</dbReference>
<sequence length="85" mass="9510">MTSPRFVLKMLLLASTIISPGKSPEVGHHNNNEGRVTSARYKDMKPSKANFDNILLHMDSTVVGVWLKRANDSVKILASWPYDGR</sequence>
<gene>
    <name evidence="2" type="ORF">P5673_005358</name>
</gene>